<accession>A0A9P8C9U2</accession>
<comment type="caution">
    <text evidence="2">The sequence shown here is derived from an EMBL/GenBank/DDBJ whole genome shotgun (WGS) entry which is preliminary data.</text>
</comment>
<keyword evidence="3" id="KW-1185">Reference proteome</keyword>
<protein>
    <submittedName>
        <fullName evidence="2">Uncharacterized protein</fullName>
    </submittedName>
</protein>
<feature type="region of interest" description="Disordered" evidence="1">
    <location>
        <begin position="1"/>
        <end position="21"/>
    </location>
</feature>
<dbReference type="AlphaFoldDB" id="A0A9P8C9U2"/>
<dbReference type="Proteomes" id="UP000824998">
    <property type="component" value="Unassembled WGS sequence"/>
</dbReference>
<evidence type="ECO:0000256" key="1">
    <source>
        <dbReference type="SAM" id="MobiDB-lite"/>
    </source>
</evidence>
<organism evidence="2 3">
    <name type="scientific">Amylocarpus encephaloides</name>
    <dbReference type="NCBI Taxonomy" id="45428"/>
    <lineage>
        <taxon>Eukaryota</taxon>
        <taxon>Fungi</taxon>
        <taxon>Dikarya</taxon>
        <taxon>Ascomycota</taxon>
        <taxon>Pezizomycotina</taxon>
        <taxon>Leotiomycetes</taxon>
        <taxon>Helotiales</taxon>
        <taxon>Helotiales incertae sedis</taxon>
        <taxon>Amylocarpus</taxon>
    </lineage>
</organism>
<evidence type="ECO:0000313" key="3">
    <source>
        <dbReference type="Proteomes" id="UP000824998"/>
    </source>
</evidence>
<gene>
    <name evidence="2" type="ORF">BJ875DRAFT_539308</name>
</gene>
<dbReference type="EMBL" id="MU251365">
    <property type="protein sequence ID" value="KAG9238830.1"/>
    <property type="molecule type" value="Genomic_DNA"/>
</dbReference>
<evidence type="ECO:0000313" key="2">
    <source>
        <dbReference type="EMBL" id="KAG9238830.1"/>
    </source>
</evidence>
<dbReference type="OrthoDB" id="3564019at2759"/>
<reference evidence="2" key="1">
    <citation type="journal article" date="2021" name="IMA Fungus">
        <title>Genomic characterization of three marine fungi, including Emericellopsis atlantica sp. nov. with signatures of a generalist lifestyle and marine biomass degradation.</title>
        <authorList>
            <person name="Hagestad O.C."/>
            <person name="Hou L."/>
            <person name="Andersen J.H."/>
            <person name="Hansen E.H."/>
            <person name="Altermark B."/>
            <person name="Li C."/>
            <person name="Kuhnert E."/>
            <person name="Cox R.J."/>
            <person name="Crous P.W."/>
            <person name="Spatafora J.W."/>
            <person name="Lail K."/>
            <person name="Amirebrahimi M."/>
            <person name="Lipzen A."/>
            <person name="Pangilinan J."/>
            <person name="Andreopoulos W."/>
            <person name="Hayes R.D."/>
            <person name="Ng V."/>
            <person name="Grigoriev I.V."/>
            <person name="Jackson S.A."/>
            <person name="Sutton T.D.S."/>
            <person name="Dobson A.D.W."/>
            <person name="Rama T."/>
        </authorList>
    </citation>
    <scope>NUCLEOTIDE SEQUENCE</scope>
    <source>
        <strain evidence="2">TRa018bII</strain>
    </source>
</reference>
<name>A0A9P8C9U2_9HELO</name>
<sequence length="231" mass="26094">MPRRGSRASRREVSRVPTPRIPDMANRYPNFYGSGAGFYNMRDPENIRDPCGGTFVIIYTRPVRSDDNSQEGDIEIFQPGLERKIDVLFTHDVETTPRPIGPDDEMSWGSAEINVLGQQCELELEETYPEEMTVVHATAGTTSVFSEPNGRLEEILNRGLQPSCHRVKFGEKEVGGERVDGKLQVYGFRFIEMELKTFDPEREVSDTQLVIGVKIPDDDDVSSALLLRQLL</sequence>
<proteinExistence type="predicted"/>